<dbReference type="InterPro" id="IPR027417">
    <property type="entry name" value="P-loop_NTPase"/>
</dbReference>
<keyword evidence="4" id="KW-0694">RNA-binding</keyword>
<feature type="domain" description="Helicase ATP-binding" evidence="5">
    <location>
        <begin position="34"/>
        <end position="136"/>
    </location>
</feature>
<dbReference type="EC" id="3.6.4.13" evidence="4"/>
<comment type="catalytic activity">
    <reaction evidence="4">
        <text>ATP + H2O = ADP + phosphate + H(+)</text>
        <dbReference type="Rhea" id="RHEA:13065"/>
        <dbReference type="ChEBI" id="CHEBI:15377"/>
        <dbReference type="ChEBI" id="CHEBI:15378"/>
        <dbReference type="ChEBI" id="CHEBI:30616"/>
        <dbReference type="ChEBI" id="CHEBI:43474"/>
        <dbReference type="ChEBI" id="CHEBI:456216"/>
        <dbReference type="EC" id="3.6.4.13"/>
    </reaction>
</comment>
<dbReference type="Gene3D" id="3.40.50.300">
    <property type="entry name" value="P-loop containing nucleotide triphosphate hydrolases"/>
    <property type="match status" value="1"/>
</dbReference>
<comment type="function">
    <text evidence="4">RNA helicase.</text>
</comment>
<keyword evidence="3 4" id="KW-0067">ATP-binding</keyword>
<proteinExistence type="inferred from homology"/>
<dbReference type="GO" id="GO:0003723">
    <property type="term" value="F:RNA binding"/>
    <property type="evidence" value="ECO:0007669"/>
    <property type="project" value="UniProtKB-UniRule"/>
</dbReference>
<dbReference type="Proteomes" id="UP000704712">
    <property type="component" value="Unassembled WGS sequence"/>
</dbReference>
<dbReference type="PANTHER" id="PTHR24031">
    <property type="entry name" value="RNA HELICASE"/>
    <property type="match status" value="1"/>
</dbReference>
<evidence type="ECO:0000256" key="2">
    <source>
        <dbReference type="ARBA" id="ARBA00022801"/>
    </source>
</evidence>
<evidence type="ECO:0000256" key="3">
    <source>
        <dbReference type="ARBA" id="ARBA00022840"/>
    </source>
</evidence>
<keyword evidence="1 4" id="KW-0547">Nucleotide-binding</keyword>
<dbReference type="PROSITE" id="PS51192">
    <property type="entry name" value="HELICASE_ATP_BIND_1"/>
    <property type="match status" value="1"/>
</dbReference>
<comment type="domain">
    <text evidence="4">The Q motif is unique to and characteristic of the DEAD box family of RNA helicases and controls ATP binding and hydrolysis.</text>
</comment>
<keyword evidence="4 6" id="KW-0347">Helicase</keyword>
<dbReference type="Pfam" id="PF00270">
    <property type="entry name" value="DEAD"/>
    <property type="match status" value="1"/>
</dbReference>
<evidence type="ECO:0000256" key="1">
    <source>
        <dbReference type="ARBA" id="ARBA00022741"/>
    </source>
</evidence>
<name>A0A8S9TXN2_PHYIN</name>
<organism evidence="6 7">
    <name type="scientific">Phytophthora infestans</name>
    <name type="common">Potato late blight agent</name>
    <name type="synonym">Botrytis infestans</name>
    <dbReference type="NCBI Taxonomy" id="4787"/>
    <lineage>
        <taxon>Eukaryota</taxon>
        <taxon>Sar</taxon>
        <taxon>Stramenopiles</taxon>
        <taxon>Oomycota</taxon>
        <taxon>Peronosporomycetes</taxon>
        <taxon>Peronosporales</taxon>
        <taxon>Peronosporaceae</taxon>
        <taxon>Phytophthora</taxon>
    </lineage>
</organism>
<evidence type="ECO:0000313" key="6">
    <source>
        <dbReference type="EMBL" id="KAF4133436.1"/>
    </source>
</evidence>
<dbReference type="GO" id="GO:0016787">
    <property type="term" value="F:hydrolase activity"/>
    <property type="evidence" value="ECO:0007669"/>
    <property type="project" value="UniProtKB-KW"/>
</dbReference>
<keyword evidence="2 4" id="KW-0378">Hydrolase</keyword>
<evidence type="ECO:0000256" key="4">
    <source>
        <dbReference type="RuleBase" id="RU365068"/>
    </source>
</evidence>
<evidence type="ECO:0000259" key="5">
    <source>
        <dbReference type="PROSITE" id="PS51192"/>
    </source>
</evidence>
<dbReference type="InterPro" id="IPR011545">
    <property type="entry name" value="DEAD/DEAH_box_helicase_dom"/>
</dbReference>
<sequence length="136" mass="14715">MRFHDFKPALCPEILAETDALGFEHMTPVQAATLPLFLSNKDVCVDACTGSGKTLSFVLPIVQLLKAKLADGSITAPRHADLTKLVAMVISPTRELARQIFECAEKFFARALPMVQLLLFVGGTSVDEDLSLIAGQ</sequence>
<dbReference type="AlphaFoldDB" id="A0A8S9TXN2"/>
<dbReference type="InterPro" id="IPR014001">
    <property type="entry name" value="Helicase_ATP-bd"/>
</dbReference>
<dbReference type="EMBL" id="JAACNO010002382">
    <property type="protein sequence ID" value="KAF4133436.1"/>
    <property type="molecule type" value="Genomic_DNA"/>
</dbReference>
<accession>A0A8S9TXN2</accession>
<protein>
    <recommendedName>
        <fullName evidence="4">ATP-dependent RNA helicase</fullName>
        <ecNumber evidence="4">3.6.4.13</ecNumber>
    </recommendedName>
</protein>
<comment type="caution">
    <text evidence="6">The sequence shown here is derived from an EMBL/GenBank/DDBJ whole genome shotgun (WGS) entry which is preliminary data.</text>
</comment>
<evidence type="ECO:0000313" key="7">
    <source>
        <dbReference type="Proteomes" id="UP000704712"/>
    </source>
</evidence>
<dbReference type="GO" id="GO:0003724">
    <property type="term" value="F:RNA helicase activity"/>
    <property type="evidence" value="ECO:0007669"/>
    <property type="project" value="UniProtKB-EC"/>
</dbReference>
<dbReference type="GO" id="GO:0005524">
    <property type="term" value="F:ATP binding"/>
    <property type="evidence" value="ECO:0007669"/>
    <property type="project" value="UniProtKB-UniRule"/>
</dbReference>
<gene>
    <name evidence="6" type="ORF">GN958_ATG17365</name>
</gene>
<dbReference type="SUPFAM" id="SSF52540">
    <property type="entry name" value="P-loop containing nucleoside triphosphate hydrolases"/>
    <property type="match status" value="1"/>
</dbReference>
<reference evidence="6" key="1">
    <citation type="submission" date="2020-03" db="EMBL/GenBank/DDBJ databases">
        <title>Hybrid Assembly of Korean Phytophthora infestans isolates.</title>
        <authorList>
            <person name="Prokchorchik M."/>
            <person name="Lee Y."/>
            <person name="Seo J."/>
            <person name="Cho J.-H."/>
            <person name="Park Y.-E."/>
            <person name="Jang D.-C."/>
            <person name="Im J.-S."/>
            <person name="Choi J.-G."/>
            <person name="Park H.-J."/>
            <person name="Lee G.-B."/>
            <person name="Lee Y.-G."/>
            <person name="Hong S.-Y."/>
            <person name="Cho K."/>
            <person name="Sohn K.H."/>
        </authorList>
    </citation>
    <scope>NUCLEOTIDE SEQUENCE</scope>
    <source>
        <strain evidence="6">KR_2_A2</strain>
    </source>
</reference>
<comment type="similarity">
    <text evidence="4">Belongs to the DEAD box helicase family.</text>
</comment>